<dbReference type="InterPro" id="IPR033349">
    <property type="entry name" value="ATRIP"/>
</dbReference>
<feature type="compositionally biased region" description="Low complexity" evidence="2">
    <location>
        <begin position="135"/>
        <end position="188"/>
    </location>
</feature>
<evidence type="ECO:0008006" key="5">
    <source>
        <dbReference type="Google" id="ProtNLM"/>
    </source>
</evidence>
<feature type="compositionally biased region" description="Polar residues" evidence="2">
    <location>
        <begin position="189"/>
        <end position="202"/>
    </location>
</feature>
<accession>A0A9D4RWE5</accession>
<feature type="compositionally biased region" description="Low complexity" evidence="2">
    <location>
        <begin position="604"/>
        <end position="621"/>
    </location>
</feature>
<organism evidence="3 4">
    <name type="scientific">Dreissena polymorpha</name>
    <name type="common">Zebra mussel</name>
    <name type="synonym">Mytilus polymorpha</name>
    <dbReference type="NCBI Taxonomy" id="45954"/>
    <lineage>
        <taxon>Eukaryota</taxon>
        <taxon>Metazoa</taxon>
        <taxon>Spiralia</taxon>
        <taxon>Lophotrochozoa</taxon>
        <taxon>Mollusca</taxon>
        <taxon>Bivalvia</taxon>
        <taxon>Autobranchia</taxon>
        <taxon>Heteroconchia</taxon>
        <taxon>Euheterodonta</taxon>
        <taxon>Imparidentia</taxon>
        <taxon>Neoheterodontei</taxon>
        <taxon>Myida</taxon>
        <taxon>Dreissenoidea</taxon>
        <taxon>Dreissenidae</taxon>
        <taxon>Dreissena</taxon>
    </lineage>
</organism>
<feature type="region of interest" description="Disordered" evidence="2">
    <location>
        <begin position="604"/>
        <end position="626"/>
    </location>
</feature>
<dbReference type="EMBL" id="JAIWYP010000001">
    <property type="protein sequence ID" value="KAH3881338.1"/>
    <property type="molecule type" value="Genomic_DNA"/>
</dbReference>
<dbReference type="AlphaFoldDB" id="A0A9D4RWE5"/>
<evidence type="ECO:0000256" key="1">
    <source>
        <dbReference type="SAM" id="Coils"/>
    </source>
</evidence>
<feature type="region of interest" description="Disordered" evidence="2">
    <location>
        <begin position="28"/>
        <end position="64"/>
    </location>
</feature>
<evidence type="ECO:0000313" key="4">
    <source>
        <dbReference type="Proteomes" id="UP000828390"/>
    </source>
</evidence>
<dbReference type="Proteomes" id="UP000828390">
    <property type="component" value="Unassembled WGS sequence"/>
</dbReference>
<evidence type="ECO:0000256" key="2">
    <source>
        <dbReference type="SAM" id="MobiDB-lite"/>
    </source>
</evidence>
<dbReference type="OrthoDB" id="6428926at2759"/>
<feature type="coiled-coil region" evidence="1">
    <location>
        <begin position="230"/>
        <end position="307"/>
    </location>
</feature>
<feature type="region of interest" description="Disordered" evidence="2">
    <location>
        <begin position="76"/>
        <end position="202"/>
    </location>
</feature>
<keyword evidence="1" id="KW-0175">Coiled coil</keyword>
<protein>
    <recommendedName>
        <fullName evidence="5">ATR-interacting protein</fullName>
    </recommendedName>
</protein>
<evidence type="ECO:0000313" key="3">
    <source>
        <dbReference type="EMBL" id="KAH3881338.1"/>
    </source>
</evidence>
<feature type="compositionally biased region" description="Basic and acidic residues" evidence="2">
    <location>
        <begin position="402"/>
        <end position="413"/>
    </location>
</feature>
<keyword evidence="4" id="KW-1185">Reference proteome</keyword>
<reference evidence="3" key="2">
    <citation type="submission" date="2020-11" db="EMBL/GenBank/DDBJ databases">
        <authorList>
            <person name="McCartney M.A."/>
            <person name="Auch B."/>
            <person name="Kono T."/>
            <person name="Mallez S."/>
            <person name="Becker A."/>
            <person name="Gohl D.M."/>
            <person name="Silverstein K.A.T."/>
            <person name="Koren S."/>
            <person name="Bechman K.B."/>
            <person name="Herman A."/>
            <person name="Abrahante J.E."/>
            <person name="Garbe J."/>
        </authorList>
    </citation>
    <scope>NUCLEOTIDE SEQUENCE</scope>
    <source>
        <strain evidence="3">Duluth1</strain>
        <tissue evidence="3">Whole animal</tissue>
    </source>
</reference>
<gene>
    <name evidence="3" type="ORF">DPMN_005263</name>
</gene>
<dbReference type="PANTHER" id="PTHR28594">
    <property type="entry name" value="ATR-INTERACTING PROTEIN"/>
    <property type="match status" value="1"/>
</dbReference>
<dbReference type="GO" id="GO:0006281">
    <property type="term" value="P:DNA repair"/>
    <property type="evidence" value="ECO:0007669"/>
    <property type="project" value="TreeGrafter"/>
</dbReference>
<feature type="region of interest" description="Disordered" evidence="2">
    <location>
        <begin position="388"/>
        <end position="420"/>
    </location>
</feature>
<proteinExistence type="predicted"/>
<feature type="compositionally biased region" description="Polar residues" evidence="2">
    <location>
        <begin position="103"/>
        <end position="115"/>
    </location>
</feature>
<feature type="compositionally biased region" description="Low complexity" evidence="2">
    <location>
        <begin position="541"/>
        <end position="556"/>
    </location>
</feature>
<comment type="caution">
    <text evidence="3">The sequence shown here is derived from an EMBL/GenBank/DDBJ whole genome shotgun (WGS) entry which is preliminary data.</text>
</comment>
<sequence>MAAKSVLTCLGWRKGKYSLDTEVVGPFGVKTNMAGNYRKPSSGEPPLKKPRTGEGKEDEGLWDDSMEFTQADLGDLEDLEMQASQAIRHDPPQPETVGPTVPAASSVSQPRSRASQAPVPSRPQSSGGFLKPQLSRSSSSVSSHTGSHNTSRSSGSRSNNASSLTGSHSSNTSYPSSLSDYSSTSIRSGSSLDSLPGQQQSGALVHRLSFESPDVPGNLQPATQGTTAELSRFKQQIAALQLQLERQKEEMLLKEGMIQLLRDNMKTKDCELDGLKRDKISSIHQQNQQQTEKEKHLQTELGRLQTQLQFKDQEGRELSVRCRELEGQLTSLQATPASSQAFISSPKCRRILVEQSVLKSHEFPKGKGPAFPSKQTFLSAEVSPVKKSPVTESRSHVVGASGDHDIGSHDNNKNRLKNKERKDRGLICRSGLKNLSTGSRLVARLLQVPADMTGSVQNRGIVGLLNMPRSSTSLQNMQFDRDRDTSLLSPVRTQRLADFQNIVHKVEQTELTSLVPVSHFNMAIQGLTKLLAGNQTVAKNSTHSSNSSEDSSAVGSPDRSKFGDQSEATRLENSIFLLPIINDYLGHYIEMIELTLLESSAISTSSTSNTSSSSPDSLETSGPSPTGSVAQFLKNSASFANDLEGYCIAALRVLHELVGCCHIREVLMQKENGAEQEPNMEVEVQIPQEAPSSRLIVRSSNLPYQYVVKLHLLHKVLKLSNPGTKGLYNVKVVGLCLQIVGRLALHAEEHQITSLLPLVSEESLQRCLECDRDPQVIIEALHVFKAIARSNQFVAMLCSRSTGCLMLALYGLCSPTKMLVHPEITQLKLAKLILEALNHLLSCHEGILTILLESNCQCSVGFVTSIVHLLYSVMMIFNNQSYLANYSELSRHGTCDASVKNEDAQTLKDMSLRVLQTGLHLLHLMSLLDSSFYNRHQPVQHYYVLLVCGLVQIFKPLKKNNEAEMNALQDLWDFNQDDSELSHDSEEHENMDQS</sequence>
<dbReference type="GO" id="GO:0000077">
    <property type="term" value="P:DNA damage checkpoint signaling"/>
    <property type="evidence" value="ECO:0007669"/>
    <property type="project" value="InterPro"/>
</dbReference>
<name>A0A9D4RWE5_DREPO</name>
<feature type="region of interest" description="Disordered" evidence="2">
    <location>
        <begin position="538"/>
        <end position="565"/>
    </location>
</feature>
<reference evidence="3" key="1">
    <citation type="journal article" date="2019" name="bioRxiv">
        <title>The Genome of the Zebra Mussel, Dreissena polymorpha: A Resource for Invasive Species Research.</title>
        <authorList>
            <person name="McCartney M.A."/>
            <person name="Auch B."/>
            <person name="Kono T."/>
            <person name="Mallez S."/>
            <person name="Zhang Y."/>
            <person name="Obille A."/>
            <person name="Becker A."/>
            <person name="Abrahante J.E."/>
            <person name="Garbe J."/>
            <person name="Badalamenti J.P."/>
            <person name="Herman A."/>
            <person name="Mangelson H."/>
            <person name="Liachko I."/>
            <person name="Sullivan S."/>
            <person name="Sone E.D."/>
            <person name="Koren S."/>
            <person name="Silverstein K.A.T."/>
            <person name="Beckman K.B."/>
            <person name="Gohl D.M."/>
        </authorList>
    </citation>
    <scope>NUCLEOTIDE SEQUENCE</scope>
    <source>
        <strain evidence="3">Duluth1</strain>
        <tissue evidence="3">Whole animal</tissue>
    </source>
</reference>
<dbReference type="PANTHER" id="PTHR28594:SF1">
    <property type="entry name" value="ATR-INTERACTING PROTEIN"/>
    <property type="match status" value="1"/>
</dbReference>